<dbReference type="Proteomes" id="UP000293874">
    <property type="component" value="Unassembled WGS sequence"/>
</dbReference>
<keyword evidence="1" id="KW-1133">Transmembrane helix</keyword>
<comment type="caution">
    <text evidence="2">The sequence shown here is derived from an EMBL/GenBank/DDBJ whole genome shotgun (WGS) entry which is preliminary data.</text>
</comment>
<dbReference type="EMBL" id="SGXA01000002">
    <property type="protein sequence ID" value="RZS71265.1"/>
    <property type="molecule type" value="Genomic_DNA"/>
</dbReference>
<dbReference type="AlphaFoldDB" id="A0A4Q7MR95"/>
<sequence>MKTALLWFIALFSTLGLNAQVLVKASVDKDAILIGEPVKLLLDARMPLGAQISWFTLDSIPAFEFLEKGKVDTIEGVDGKKIQQVVTITSYDSGYRVIPPLTLKVGNTIYATDSIGINVSYTPYNPDADYRDIKEIIEVPNPSAGAIPWIIGVVTLLSLIAIVWLLMAKKKKDIPIAEKVPELTPYEEALNALDALKQKGWPAPAESKFFYTQLNDVLRVFVMRKLRISSLEKTNDELTRALVTLKPDAEQFTQLAQALQIADFVKFAKYTPGDTENEQNFNSIRSAITTLNNLT</sequence>
<evidence type="ECO:0008006" key="4">
    <source>
        <dbReference type="Google" id="ProtNLM"/>
    </source>
</evidence>
<evidence type="ECO:0000256" key="1">
    <source>
        <dbReference type="SAM" id="Phobius"/>
    </source>
</evidence>
<keyword evidence="3" id="KW-1185">Reference proteome</keyword>
<organism evidence="2 3">
    <name type="scientific">Pseudobacter ginsenosidimutans</name>
    <dbReference type="NCBI Taxonomy" id="661488"/>
    <lineage>
        <taxon>Bacteria</taxon>
        <taxon>Pseudomonadati</taxon>
        <taxon>Bacteroidota</taxon>
        <taxon>Chitinophagia</taxon>
        <taxon>Chitinophagales</taxon>
        <taxon>Chitinophagaceae</taxon>
        <taxon>Pseudobacter</taxon>
    </lineage>
</organism>
<name>A0A4Q7MR95_9BACT</name>
<gene>
    <name evidence="2" type="ORF">EV199_3167</name>
</gene>
<keyword evidence="1" id="KW-0812">Transmembrane</keyword>
<protein>
    <recommendedName>
        <fullName evidence="4">Oxygen tolerance protein BatD</fullName>
    </recommendedName>
</protein>
<evidence type="ECO:0000313" key="2">
    <source>
        <dbReference type="EMBL" id="RZS71265.1"/>
    </source>
</evidence>
<keyword evidence="1" id="KW-0472">Membrane</keyword>
<dbReference type="RefSeq" id="WP_130541791.1">
    <property type="nucleotide sequence ID" value="NZ_CP042431.1"/>
</dbReference>
<reference evidence="2 3" key="1">
    <citation type="submission" date="2019-02" db="EMBL/GenBank/DDBJ databases">
        <title>Genomic Encyclopedia of Type Strains, Phase IV (KMG-IV): sequencing the most valuable type-strain genomes for metagenomic binning, comparative biology and taxonomic classification.</title>
        <authorList>
            <person name="Goeker M."/>
        </authorList>
    </citation>
    <scope>NUCLEOTIDE SEQUENCE [LARGE SCALE GENOMIC DNA]</scope>
    <source>
        <strain evidence="2 3">DSM 18116</strain>
    </source>
</reference>
<proteinExistence type="predicted"/>
<accession>A0A4Q7MR95</accession>
<dbReference type="OrthoDB" id="9807384at2"/>
<evidence type="ECO:0000313" key="3">
    <source>
        <dbReference type="Proteomes" id="UP000293874"/>
    </source>
</evidence>
<feature type="transmembrane region" description="Helical" evidence="1">
    <location>
        <begin position="146"/>
        <end position="167"/>
    </location>
</feature>